<dbReference type="GO" id="GO:0031267">
    <property type="term" value="F:small GTPase binding"/>
    <property type="evidence" value="ECO:0007669"/>
    <property type="project" value="EnsemblFungi"/>
</dbReference>
<reference evidence="1 2" key="1">
    <citation type="submission" date="2015-10" db="EMBL/GenBank/DDBJ databases">
        <title>Draft genomes sequences of Candida glabrata isolates 1A, 1B, 2A, 2B, 3A and 3B.</title>
        <authorList>
            <person name="Haavelsrud O.E."/>
            <person name="Gaustad P."/>
        </authorList>
    </citation>
    <scope>NUCLEOTIDE SEQUENCE [LARGE SCALE GENOMIC DNA]</scope>
    <source>
        <strain evidence="1">910700640</strain>
    </source>
</reference>
<evidence type="ECO:0000313" key="2">
    <source>
        <dbReference type="Proteomes" id="UP000054886"/>
    </source>
</evidence>
<dbReference type="VEuPathDB" id="FungiDB:CAGL0M05027g"/>
<dbReference type="Pfam" id="PF09295">
    <property type="entry name" value="ChAPs"/>
    <property type="match status" value="1"/>
</dbReference>
<comment type="caution">
    <text evidence="1">The sequence shown here is derived from an EMBL/GenBank/DDBJ whole genome shotgun (WGS) entry which is preliminary data.</text>
</comment>
<protein>
    <submittedName>
        <fullName evidence="1">Protein BCH1</fullName>
    </submittedName>
</protein>
<dbReference type="AlphaFoldDB" id="A0A0W0DTF1"/>
<dbReference type="Proteomes" id="UP000054886">
    <property type="component" value="Unassembled WGS sequence"/>
</dbReference>
<dbReference type="GO" id="GO:0006031">
    <property type="term" value="P:chitin biosynthetic process"/>
    <property type="evidence" value="ECO:0007669"/>
    <property type="project" value="EnsemblFungi"/>
</dbReference>
<gene>
    <name evidence="1" type="ORF">AO440_004072</name>
</gene>
<name>A0A0W0DTF1_CANGB</name>
<organism evidence="1 2">
    <name type="scientific">Candida glabrata</name>
    <name type="common">Yeast</name>
    <name type="synonym">Torulopsis glabrata</name>
    <dbReference type="NCBI Taxonomy" id="5478"/>
    <lineage>
        <taxon>Eukaryota</taxon>
        <taxon>Fungi</taxon>
        <taxon>Dikarya</taxon>
        <taxon>Ascomycota</taxon>
        <taxon>Saccharomycotina</taxon>
        <taxon>Saccharomycetes</taxon>
        <taxon>Saccharomycetales</taxon>
        <taxon>Saccharomycetaceae</taxon>
        <taxon>Nakaseomyces</taxon>
    </lineage>
</organism>
<dbReference type="InterPro" id="IPR011990">
    <property type="entry name" value="TPR-like_helical_dom_sf"/>
</dbReference>
<proteinExistence type="predicted"/>
<dbReference type="VEuPathDB" id="FungiDB:GVI51_M04961"/>
<dbReference type="VEuPathDB" id="FungiDB:B1J91_M05027g"/>
<evidence type="ECO:0000313" key="1">
    <source>
        <dbReference type="EMBL" id="KTB08014.1"/>
    </source>
</evidence>
<dbReference type="EMBL" id="LLZZ01000106">
    <property type="protein sequence ID" value="KTB08014.1"/>
    <property type="molecule type" value="Genomic_DNA"/>
</dbReference>
<dbReference type="GO" id="GO:0006893">
    <property type="term" value="P:Golgi to plasma membrane transport"/>
    <property type="evidence" value="ECO:0007669"/>
    <property type="project" value="EnsemblFungi"/>
</dbReference>
<dbReference type="InterPro" id="IPR015374">
    <property type="entry name" value="ChAPs"/>
</dbReference>
<dbReference type="Gene3D" id="1.25.40.10">
    <property type="entry name" value="Tetratricopeptide repeat domain"/>
    <property type="match status" value="1"/>
</dbReference>
<dbReference type="GO" id="GO:0034044">
    <property type="term" value="C:exomer complex"/>
    <property type="evidence" value="ECO:0007669"/>
    <property type="project" value="EnsemblFungi"/>
</dbReference>
<accession>A0A0W0DTF1</accession>
<dbReference type="PANTHER" id="PTHR31975">
    <property type="entry name" value="BUD SITE SELECTION PROTEIN 7-RELATED"/>
    <property type="match status" value="1"/>
</dbReference>
<sequence length="742" mass="83102">MITQASIPEVREDVIGFALGERKAILPQCQDLGPPDLITMVKYVPTPNSNATAGTTSGNGAGGANNGTAGAANGNNSLSTADPAALLAEIHSHDKLKGAIGTFFYTLGIDTSDPTSISISLKQIADAIAEKPQKWFGKFKNFSIARISLSTYNIFRRCDVNVIVHIPGAVQTYVLDSNGEHLPVSGNQTTPTVASTASANPIDQTSEMDVIWAETFISGVIRSIMFMKDNADDGEAQPLVETLILNPLTAGKLDDVANTFIKLFPTVYERGVLTEAPCHVLVPTRTNNYLVDTLVELVRLTKSVDICRPMLEELIKSYPDASIVLARVLMACDYEIDAIDIINRELLPHGEEDDTISPIFRAELLCLQTQFLMNVKNDYKLALEVALSAVKFSPSEFIPWFLLTKIYIKLNDIENALLALNSCPMAQSHERYVLKRAVPIGSEDNLHLPLPENIGVDEILQLNPSDVNKEQLNSDPSLTRSAALNLKSTYLLAYRLLTEIVQITGWETLLKCRSKIFVMEDEYQISTDEVSLTNQSNRNEDTPSELNMRTKRLCDRWLDNLFMLLYEDLKIYTLWQTEQLYFEAQNSKYKKLTYEWEAFGLCAQRLGHLPEAASAFQRGLSQRFAPMSARMLLNYYIQEHHRVRNQSLSPNSELTSSQIISRINDLDSRIIDLCVKLCCWNHRWYIEFSIQLIDALSVAVQDMGIMKVINEIASRYPDAVVSIMKENFLDFLENYTNGFFDA</sequence>
<dbReference type="SUPFAM" id="SSF48452">
    <property type="entry name" value="TPR-like"/>
    <property type="match status" value="1"/>
</dbReference>
<dbReference type="PANTHER" id="PTHR31975:SF1">
    <property type="entry name" value="BUD SITE SELECTION PROTEIN 7-RELATED"/>
    <property type="match status" value="1"/>
</dbReference>
<dbReference type="VEuPathDB" id="FungiDB:GWK60_M04961"/>